<reference evidence="1 2" key="1">
    <citation type="journal article" date="2014" name="Genome Announc.">
        <title>Comparative Genome Analysis of Two Isolates of the Fish Pathogen Piscirickettsia salmonis from Different Hosts Reveals Major Differences in Virulence-Associated Secretion Systems.</title>
        <authorList>
            <person name="Bohle H."/>
            <person name="Henriquez P."/>
            <person name="Grothusen H."/>
            <person name="Navas E."/>
            <person name="Sandoval A."/>
            <person name="Bustamante F."/>
            <person name="Bustos P."/>
            <person name="Mancilla M."/>
        </authorList>
    </citation>
    <scope>NUCLEOTIDE SEQUENCE [LARGE SCALE GENOMIC DNA]</scope>
    <source>
        <strain evidence="2">B1-32597</strain>
    </source>
</reference>
<proteinExistence type="predicted"/>
<dbReference type="Proteomes" id="UP000029558">
    <property type="component" value="Chromosome"/>
</dbReference>
<evidence type="ECO:0000313" key="2">
    <source>
        <dbReference type="Proteomes" id="UP000029558"/>
    </source>
</evidence>
<evidence type="ECO:0000313" key="1">
    <source>
        <dbReference type="EMBL" id="ALB23010.1"/>
    </source>
</evidence>
<dbReference type="AlphaFoldDB" id="A0AAC8ZPC5"/>
<name>A0AAC8ZPC5_PISSA</name>
<dbReference type="EMBL" id="CP012508">
    <property type="protein sequence ID" value="ALB23010.1"/>
    <property type="molecule type" value="Genomic_DNA"/>
</dbReference>
<gene>
    <name evidence="1" type="ORF">KU39_1830</name>
</gene>
<dbReference type="RefSeq" id="WP_017375648.1">
    <property type="nucleotide sequence ID" value="NZ_CP012508.1"/>
</dbReference>
<protein>
    <submittedName>
        <fullName evidence="1">Uncharacterized protein</fullName>
    </submittedName>
</protein>
<accession>A0AAC8ZPC5</accession>
<sequence length="61" mass="7094">MLINSYEEAAVLKSNQRFGVLLGTPQERRLRYMAEEKGIELNFAALKHKEMYKLLYNVSST</sequence>
<organism evidence="1 2">
    <name type="scientific">Piscirickettsia salmonis</name>
    <dbReference type="NCBI Taxonomy" id="1238"/>
    <lineage>
        <taxon>Bacteria</taxon>
        <taxon>Pseudomonadati</taxon>
        <taxon>Pseudomonadota</taxon>
        <taxon>Gammaproteobacteria</taxon>
        <taxon>Thiotrichales</taxon>
        <taxon>Piscirickettsiaceae</taxon>
        <taxon>Piscirickettsia</taxon>
    </lineage>
</organism>